<feature type="compositionally biased region" description="Basic and acidic residues" evidence="6">
    <location>
        <begin position="1014"/>
        <end position="1023"/>
    </location>
</feature>
<dbReference type="Pfam" id="PF03124">
    <property type="entry name" value="EXS"/>
    <property type="match status" value="1"/>
</dbReference>
<evidence type="ECO:0000256" key="3">
    <source>
        <dbReference type="ARBA" id="ARBA00022692"/>
    </source>
</evidence>
<evidence type="ECO:0008006" key="12">
    <source>
        <dbReference type="Google" id="ProtNLM"/>
    </source>
</evidence>
<keyword evidence="5 7" id="KW-0472">Membrane</keyword>
<sequence length="1102" mass="125171">MKFAKHLQEEVVPEWRKAYMNYKQGKKYLKAIEAAINRLEDNDEKPHHNGKQHGLLSIDTEASSSIERPATAYSPKFPDSPTGTTPIIKKGRGSQKSYDAIINPPVRSVTLPPTSSFPDSALDDTDQTYSTPPHDPQHQLAHRPSITTLTDRQALVRSDTFVAQIGEAARAQGHNVFKSIQRSLTMATSLQERRAKPRSINLEGCSLENVKDQMLEEERVFFRFLDSQLEMVDAFYKEKELESVTKLKVLKQQLYVADEWKRRQDMKKAKAEARSGWYQAEWSRVRDGFGSFIGDPTYAEDVTIGPSHRTHSDPLDQAKHTTVGFSTGAETTVPRSGAVESGKAPDNSLRFRDNRAGVDGHPVCSVTEHNQVVIDDEESRRQHLNHKVARSRIKAAIYEFYRSMEMLKNYKVLNKTGFTKIMKKFDKTAGWKASKEFQTSKLNTAYFISSTILDDLISETENLFIEKFEKGHRRRAMAKLRIPDGRNQPHHSTIARVGLYIGITLPLFILGLQSAVSEDTEGIIPFWSSLLLVYAGLFLTVLFSCLFGINMHVWAKARINYKFIFEFDPRDNLDYTQFFEIPTFFMMALSIALYLDFVVGLTSTSTFRTYYPLILIGLILVVLCWPLRMFRFGARKWFLQSMWRILASGYYKVEFRDFFMADEMNSLVYSIEQFEFTICAYARQWDDLAAKCSTSHMWITPFITALPAWFRFLQCLRRYRDTLEWFPHLLNAVKYTCSLIQLFVYFSYRHYGGNSLKAGYIVISLIASSYTFAWDIHMDWGLFQFGKHGGAAFGNPFLRPELVYSRKWVYYLAIVLDFLGRFSWIMRFVPMDVNVMLLSFSLALVEVLRRWMWNFFRLENEHLNNCGRFRAIKDIPLPFHIRVTGDSDNEEEDEDEDEGAEGMSAKDQNSDTEDGEQGGAGAGQFKPHHYPVNSSRASIQSGDASSQAGVVRRPAPPKRGQSASSSLGPPFGLARSTTFVDDALEQAGFASDQLEQLASSALSKFYDRRDFESRIDGGEEYYRSPKARSNKAPLISSGPISIGLGIDSQDGGGAQAPAGVSSDAMSTRTKPSLGNILQSGIRAWRDDSDDEDEDDESDDDGR</sequence>
<dbReference type="Proteomes" id="UP001194696">
    <property type="component" value="Unassembled WGS sequence"/>
</dbReference>
<organism evidence="10 11">
    <name type="scientific">Linnemannia gamsii</name>
    <dbReference type="NCBI Taxonomy" id="64522"/>
    <lineage>
        <taxon>Eukaryota</taxon>
        <taxon>Fungi</taxon>
        <taxon>Fungi incertae sedis</taxon>
        <taxon>Mucoromycota</taxon>
        <taxon>Mortierellomycotina</taxon>
        <taxon>Mortierellomycetes</taxon>
        <taxon>Mortierellales</taxon>
        <taxon>Mortierellaceae</taxon>
        <taxon>Linnemannia</taxon>
    </lineage>
</organism>
<evidence type="ECO:0000259" key="9">
    <source>
        <dbReference type="PROSITE" id="PS51382"/>
    </source>
</evidence>
<keyword evidence="4 7" id="KW-1133">Transmembrane helix</keyword>
<keyword evidence="11" id="KW-1185">Reference proteome</keyword>
<evidence type="ECO:0000256" key="2">
    <source>
        <dbReference type="ARBA" id="ARBA00009665"/>
    </source>
</evidence>
<reference evidence="10 11" key="1">
    <citation type="journal article" date="2020" name="Fungal Divers.">
        <title>Resolving the Mortierellaceae phylogeny through synthesis of multi-gene phylogenetics and phylogenomics.</title>
        <authorList>
            <person name="Vandepol N."/>
            <person name="Liber J."/>
            <person name="Desiro A."/>
            <person name="Na H."/>
            <person name="Kennedy M."/>
            <person name="Barry K."/>
            <person name="Grigoriev I.V."/>
            <person name="Miller A.N."/>
            <person name="O'Donnell K."/>
            <person name="Stajich J.E."/>
            <person name="Bonito G."/>
        </authorList>
    </citation>
    <scope>NUCLEOTIDE SEQUENCE [LARGE SCALE GENOMIC DNA]</scope>
    <source>
        <strain evidence="10 11">AD045</strain>
    </source>
</reference>
<evidence type="ECO:0000256" key="6">
    <source>
        <dbReference type="SAM" id="MobiDB-lite"/>
    </source>
</evidence>
<feature type="compositionally biased region" description="Acidic residues" evidence="6">
    <location>
        <begin position="1087"/>
        <end position="1102"/>
    </location>
</feature>
<feature type="region of interest" description="Disordered" evidence="6">
    <location>
        <begin position="1014"/>
        <end position="1102"/>
    </location>
</feature>
<comment type="similarity">
    <text evidence="2">Belongs to the SYG1 (TC 2.A.94) family.</text>
</comment>
<evidence type="ECO:0000256" key="1">
    <source>
        <dbReference type="ARBA" id="ARBA00004141"/>
    </source>
</evidence>
<dbReference type="Pfam" id="PF03105">
    <property type="entry name" value="SPX"/>
    <property type="match status" value="1"/>
</dbReference>
<protein>
    <recommendedName>
        <fullName evidence="12">EXS-domain-containing protein</fullName>
    </recommendedName>
</protein>
<feature type="transmembrane region" description="Helical" evidence="7">
    <location>
        <begin position="609"/>
        <end position="627"/>
    </location>
</feature>
<name>A0ABQ7K888_9FUNG</name>
<evidence type="ECO:0000256" key="4">
    <source>
        <dbReference type="ARBA" id="ARBA00022989"/>
    </source>
</evidence>
<evidence type="ECO:0000313" key="10">
    <source>
        <dbReference type="EMBL" id="KAG0292023.1"/>
    </source>
</evidence>
<feature type="region of interest" description="Disordered" evidence="6">
    <location>
        <begin position="328"/>
        <end position="347"/>
    </location>
</feature>
<proteinExistence type="inferred from homology"/>
<feature type="compositionally biased region" description="Polar residues" evidence="6">
    <location>
        <begin position="1063"/>
        <end position="1078"/>
    </location>
</feature>
<feature type="compositionally biased region" description="Low complexity" evidence="6">
    <location>
        <begin position="1033"/>
        <end position="1046"/>
    </location>
</feature>
<keyword evidence="3 7" id="KW-0812">Transmembrane</keyword>
<feature type="region of interest" description="Disordered" evidence="6">
    <location>
        <begin position="70"/>
        <end position="145"/>
    </location>
</feature>
<accession>A0ABQ7K888</accession>
<dbReference type="PROSITE" id="PS51382">
    <property type="entry name" value="SPX"/>
    <property type="match status" value="1"/>
</dbReference>
<feature type="compositionally biased region" description="Acidic residues" evidence="6">
    <location>
        <begin position="887"/>
        <end position="900"/>
    </location>
</feature>
<feature type="transmembrane region" description="Helical" evidence="7">
    <location>
        <begin position="497"/>
        <end position="516"/>
    </location>
</feature>
<feature type="transmembrane region" description="Helical" evidence="7">
    <location>
        <begin position="531"/>
        <end position="554"/>
    </location>
</feature>
<evidence type="ECO:0000313" key="11">
    <source>
        <dbReference type="Proteomes" id="UP001194696"/>
    </source>
</evidence>
<dbReference type="CDD" id="cd14475">
    <property type="entry name" value="SPX_SYG1_like"/>
    <property type="match status" value="1"/>
</dbReference>
<evidence type="ECO:0000256" key="5">
    <source>
        <dbReference type="ARBA" id="ARBA00023136"/>
    </source>
</evidence>
<evidence type="ECO:0000256" key="7">
    <source>
        <dbReference type="SAM" id="Phobius"/>
    </source>
</evidence>
<comment type="subcellular location">
    <subcellularLocation>
        <location evidence="1">Membrane</location>
        <topology evidence="1">Multi-pass membrane protein</topology>
    </subcellularLocation>
</comment>
<evidence type="ECO:0000259" key="8">
    <source>
        <dbReference type="PROSITE" id="PS51380"/>
    </source>
</evidence>
<dbReference type="InterPro" id="IPR004331">
    <property type="entry name" value="SPX_dom"/>
</dbReference>
<dbReference type="CDD" id="cd14447">
    <property type="entry name" value="SPX"/>
    <property type="match status" value="1"/>
</dbReference>
<feature type="transmembrane region" description="Helical" evidence="7">
    <location>
        <begin position="575"/>
        <end position="597"/>
    </location>
</feature>
<comment type="caution">
    <text evidence="10">The sequence shown here is derived from an EMBL/GenBank/DDBJ whole genome shotgun (WGS) entry which is preliminary data.</text>
</comment>
<feature type="transmembrane region" description="Helical" evidence="7">
    <location>
        <begin position="808"/>
        <end position="825"/>
    </location>
</feature>
<feature type="compositionally biased region" description="Polar residues" evidence="6">
    <location>
        <begin position="932"/>
        <end position="948"/>
    </location>
</feature>
<feature type="region of interest" description="Disordered" evidence="6">
    <location>
        <begin position="883"/>
        <end position="974"/>
    </location>
</feature>
<dbReference type="PANTHER" id="PTHR10783:SF103">
    <property type="entry name" value="SOLUTE CARRIER FAMILY 53 MEMBER 1"/>
    <property type="match status" value="1"/>
</dbReference>
<dbReference type="InterPro" id="IPR004342">
    <property type="entry name" value="EXS_C"/>
</dbReference>
<dbReference type="EMBL" id="JAAAIM010000214">
    <property type="protein sequence ID" value="KAG0292023.1"/>
    <property type="molecule type" value="Genomic_DNA"/>
</dbReference>
<feature type="domain" description="SPX" evidence="9">
    <location>
        <begin position="1"/>
        <end position="439"/>
    </location>
</feature>
<gene>
    <name evidence="10" type="ORF">BGZ96_004606</name>
</gene>
<dbReference type="PANTHER" id="PTHR10783">
    <property type="entry name" value="XENOTROPIC AND POLYTROPIC RETROVIRUS RECEPTOR 1-RELATED"/>
    <property type="match status" value="1"/>
</dbReference>
<dbReference type="PROSITE" id="PS51380">
    <property type="entry name" value="EXS"/>
    <property type="match status" value="1"/>
</dbReference>
<feature type="domain" description="EXS" evidence="8">
    <location>
        <begin position="691"/>
        <end position="889"/>
    </location>
</feature>